<evidence type="ECO:0000313" key="1">
    <source>
        <dbReference type="EMBL" id="NGM49366.1"/>
    </source>
</evidence>
<name>A0A6G4QUN6_9CAUL</name>
<protein>
    <submittedName>
        <fullName evidence="1">Uncharacterized protein</fullName>
    </submittedName>
</protein>
<accession>A0A6G4QUN6</accession>
<dbReference type="EMBL" id="JAAKGT010000002">
    <property type="protein sequence ID" value="NGM49366.1"/>
    <property type="molecule type" value="Genomic_DNA"/>
</dbReference>
<reference evidence="1" key="1">
    <citation type="submission" date="2020-02" db="EMBL/GenBank/DDBJ databases">
        <authorList>
            <person name="Gao J."/>
            <person name="Sun J."/>
        </authorList>
    </citation>
    <scope>NUCLEOTIDE SEQUENCE</scope>
    <source>
        <strain evidence="1">602-2</strain>
    </source>
</reference>
<dbReference type="RefSeq" id="WP_165257249.1">
    <property type="nucleotide sequence ID" value="NZ_JAAKGT010000002.1"/>
</dbReference>
<organism evidence="1">
    <name type="scientific">Caulobacter sp. 602-2</name>
    <dbReference type="NCBI Taxonomy" id="2710887"/>
    <lineage>
        <taxon>Bacteria</taxon>
        <taxon>Pseudomonadati</taxon>
        <taxon>Pseudomonadota</taxon>
        <taxon>Alphaproteobacteria</taxon>
        <taxon>Caulobacterales</taxon>
        <taxon>Caulobacteraceae</taxon>
        <taxon>Caulobacter</taxon>
    </lineage>
</organism>
<dbReference type="AlphaFoldDB" id="A0A6G4QUN6"/>
<sequence>MTDTDWIGGGVTAIGPLCEAVGLAVEPDVEAPDGVTLWSGAYAAVAFWPTCEEQFIVEAGQAEAWFADYLYGAERRRNARVVDGYLLLAFAQPVAEALHSVVRSVELSTQICRKHAVWPDAGGAWRRLDAVTVLGLPTGVTAASGEPGWPVLDDEAASLWARIQRSGPKRAAEAEDRRP</sequence>
<gene>
    <name evidence="1" type="ORF">G5B46_07095</name>
</gene>
<comment type="caution">
    <text evidence="1">The sequence shown here is derived from an EMBL/GenBank/DDBJ whole genome shotgun (WGS) entry which is preliminary data.</text>
</comment>
<proteinExistence type="predicted"/>